<evidence type="ECO:0000256" key="1">
    <source>
        <dbReference type="SAM" id="Phobius"/>
    </source>
</evidence>
<gene>
    <name evidence="2" type="ordered locus">MTR_3g087820</name>
</gene>
<dbReference type="PaxDb" id="3880-AES72261"/>
<evidence type="ECO:0000313" key="3">
    <source>
        <dbReference type="EnsemblPlants" id="AES72261"/>
    </source>
</evidence>
<keyword evidence="1" id="KW-0812">Transmembrane</keyword>
<reference evidence="3" key="3">
    <citation type="submission" date="2015-04" db="UniProtKB">
        <authorList>
            <consortium name="EnsemblPlants"/>
        </authorList>
    </citation>
    <scope>IDENTIFICATION</scope>
    <source>
        <strain evidence="3">cv. Jemalong A17</strain>
    </source>
</reference>
<reference evidence="2 4" key="2">
    <citation type="journal article" date="2014" name="BMC Genomics">
        <title>An improved genome release (version Mt4.0) for the model legume Medicago truncatula.</title>
        <authorList>
            <person name="Tang H."/>
            <person name="Krishnakumar V."/>
            <person name="Bidwell S."/>
            <person name="Rosen B."/>
            <person name="Chan A."/>
            <person name="Zhou S."/>
            <person name="Gentzbittel L."/>
            <person name="Childs K.L."/>
            <person name="Yandell M."/>
            <person name="Gundlach H."/>
            <person name="Mayer K.F."/>
            <person name="Schwartz D.C."/>
            <person name="Town C.D."/>
        </authorList>
    </citation>
    <scope>GENOME REANNOTATION</scope>
    <source>
        <strain evidence="3 4">cv. Jemalong A17</strain>
    </source>
</reference>
<keyword evidence="1" id="KW-0472">Membrane</keyword>
<feature type="transmembrane region" description="Helical" evidence="1">
    <location>
        <begin position="82"/>
        <end position="104"/>
    </location>
</feature>
<dbReference type="EMBL" id="CM001219">
    <property type="protein sequence ID" value="AES72261.1"/>
    <property type="molecule type" value="Genomic_DNA"/>
</dbReference>
<dbReference type="PANTHER" id="PTHR11206">
    <property type="entry name" value="MULTIDRUG RESISTANCE PROTEIN"/>
    <property type="match status" value="1"/>
</dbReference>
<keyword evidence="4" id="KW-1185">Reference proteome</keyword>
<accession>G7J4D8</accession>
<protein>
    <submittedName>
        <fullName evidence="2">MATE efflux family protein, putative</fullName>
    </submittedName>
</protein>
<evidence type="ECO:0000313" key="2">
    <source>
        <dbReference type="EMBL" id="AES72261.1"/>
    </source>
</evidence>
<dbReference type="STRING" id="3880.G7J4D8"/>
<dbReference type="HOGENOM" id="CLU_2030151_0_0_1"/>
<dbReference type="Proteomes" id="UP000002051">
    <property type="component" value="Chromosome 3"/>
</dbReference>
<dbReference type="EnsemblPlants" id="AES72261">
    <property type="protein sequence ID" value="AES72261"/>
    <property type="gene ID" value="MTR_3g087820"/>
</dbReference>
<evidence type="ECO:0000313" key="4">
    <source>
        <dbReference type="Proteomes" id="UP000002051"/>
    </source>
</evidence>
<dbReference type="AlphaFoldDB" id="G7J4D8"/>
<feature type="transmembrane region" description="Helical" evidence="1">
    <location>
        <begin position="58"/>
        <end position="76"/>
    </location>
</feature>
<proteinExistence type="predicted"/>
<reference evidence="2 4" key="1">
    <citation type="journal article" date="2011" name="Nature">
        <title>The Medicago genome provides insight into the evolution of rhizobial symbioses.</title>
        <authorList>
            <person name="Young N.D."/>
            <person name="Debelle F."/>
            <person name="Oldroyd G.E."/>
            <person name="Geurts R."/>
            <person name="Cannon S.B."/>
            <person name="Udvardi M.K."/>
            <person name="Benedito V.A."/>
            <person name="Mayer K.F."/>
            <person name="Gouzy J."/>
            <person name="Schoof H."/>
            <person name="Van de Peer Y."/>
            <person name="Proost S."/>
            <person name="Cook D.R."/>
            <person name="Meyers B.C."/>
            <person name="Spannagl M."/>
            <person name="Cheung F."/>
            <person name="De Mita S."/>
            <person name="Krishnakumar V."/>
            <person name="Gundlach H."/>
            <person name="Zhou S."/>
            <person name="Mudge J."/>
            <person name="Bharti A.K."/>
            <person name="Murray J.D."/>
            <person name="Naoumkina M.A."/>
            <person name="Rosen B."/>
            <person name="Silverstein K.A."/>
            <person name="Tang H."/>
            <person name="Rombauts S."/>
            <person name="Zhao P.X."/>
            <person name="Zhou P."/>
            <person name="Barbe V."/>
            <person name="Bardou P."/>
            <person name="Bechner M."/>
            <person name="Bellec A."/>
            <person name="Berger A."/>
            <person name="Berges H."/>
            <person name="Bidwell S."/>
            <person name="Bisseling T."/>
            <person name="Choisne N."/>
            <person name="Couloux A."/>
            <person name="Denny R."/>
            <person name="Deshpande S."/>
            <person name="Dai X."/>
            <person name="Doyle J.J."/>
            <person name="Dudez A.M."/>
            <person name="Farmer A.D."/>
            <person name="Fouteau S."/>
            <person name="Franken C."/>
            <person name="Gibelin C."/>
            <person name="Gish J."/>
            <person name="Goldstein S."/>
            <person name="Gonzalez A.J."/>
            <person name="Green P.J."/>
            <person name="Hallab A."/>
            <person name="Hartog M."/>
            <person name="Hua A."/>
            <person name="Humphray S.J."/>
            <person name="Jeong D.H."/>
            <person name="Jing Y."/>
            <person name="Jocker A."/>
            <person name="Kenton S.M."/>
            <person name="Kim D.J."/>
            <person name="Klee K."/>
            <person name="Lai H."/>
            <person name="Lang C."/>
            <person name="Lin S."/>
            <person name="Macmil S.L."/>
            <person name="Magdelenat G."/>
            <person name="Matthews L."/>
            <person name="McCorrison J."/>
            <person name="Monaghan E.L."/>
            <person name="Mun J.H."/>
            <person name="Najar F.Z."/>
            <person name="Nicholson C."/>
            <person name="Noirot C."/>
            <person name="O'Bleness M."/>
            <person name="Paule C.R."/>
            <person name="Poulain J."/>
            <person name="Prion F."/>
            <person name="Qin B."/>
            <person name="Qu C."/>
            <person name="Retzel E.F."/>
            <person name="Riddle C."/>
            <person name="Sallet E."/>
            <person name="Samain S."/>
            <person name="Samson N."/>
            <person name="Sanders I."/>
            <person name="Saurat O."/>
            <person name="Scarpelli C."/>
            <person name="Schiex T."/>
            <person name="Segurens B."/>
            <person name="Severin A.J."/>
            <person name="Sherrier D.J."/>
            <person name="Shi R."/>
            <person name="Sims S."/>
            <person name="Singer S.R."/>
            <person name="Sinharoy S."/>
            <person name="Sterck L."/>
            <person name="Viollet A."/>
            <person name="Wang B.B."/>
            <person name="Wang K."/>
            <person name="Wang M."/>
            <person name="Wang X."/>
            <person name="Warfsmann J."/>
            <person name="Weissenbach J."/>
            <person name="White D.D."/>
            <person name="White J.D."/>
            <person name="Wiley G.B."/>
            <person name="Wincker P."/>
            <person name="Xing Y."/>
            <person name="Yang L."/>
            <person name="Yao Z."/>
            <person name="Ying F."/>
            <person name="Zhai J."/>
            <person name="Zhou L."/>
            <person name="Zuber A."/>
            <person name="Denarie J."/>
            <person name="Dixon R.A."/>
            <person name="May G.D."/>
            <person name="Schwartz D.C."/>
            <person name="Rogers J."/>
            <person name="Quetier F."/>
            <person name="Town C.D."/>
            <person name="Roe B.A."/>
        </authorList>
    </citation>
    <scope>NUCLEOTIDE SEQUENCE [LARGE SCALE GENOMIC DNA]</scope>
    <source>
        <strain evidence="2">A17</strain>
        <strain evidence="3 4">cv. Jemalong A17</strain>
    </source>
</reference>
<dbReference type="eggNOG" id="KOG1347">
    <property type="taxonomic scope" value="Eukaryota"/>
</dbReference>
<keyword evidence="1" id="KW-1133">Transmembrane helix</keyword>
<organism evidence="2 4">
    <name type="scientific">Medicago truncatula</name>
    <name type="common">Barrel medic</name>
    <name type="synonym">Medicago tribuloides</name>
    <dbReference type="NCBI Taxonomy" id="3880"/>
    <lineage>
        <taxon>Eukaryota</taxon>
        <taxon>Viridiplantae</taxon>
        <taxon>Streptophyta</taxon>
        <taxon>Embryophyta</taxon>
        <taxon>Tracheophyta</taxon>
        <taxon>Spermatophyta</taxon>
        <taxon>Magnoliopsida</taxon>
        <taxon>eudicotyledons</taxon>
        <taxon>Gunneridae</taxon>
        <taxon>Pentapetalae</taxon>
        <taxon>rosids</taxon>
        <taxon>fabids</taxon>
        <taxon>Fabales</taxon>
        <taxon>Fabaceae</taxon>
        <taxon>Papilionoideae</taxon>
        <taxon>50 kb inversion clade</taxon>
        <taxon>NPAAA clade</taxon>
        <taxon>Hologalegina</taxon>
        <taxon>IRL clade</taxon>
        <taxon>Trifolieae</taxon>
        <taxon>Medicago</taxon>
    </lineage>
</organism>
<name>G7J4D8_MEDTR</name>
<sequence length="122" mass="13940">MDSKAMSKVIVFRKYKCCLITAERAGYEKYLGGLWINLCRERVMIEGVSMEAGKYAKLVILCLFAYGLIQCLNKFLQVQNTILPTILILMVVVSLCFPICWIIVHKLRLGKRGVTIENCVLY</sequence>